<sequence>MKKKLSLWAFLSLILVTMTICIFSIFYYVTIHQSYRMVRVQEEKILKNTGYALSRNPQVIQTLKDNHYNQSLQKQMLFLSKKSNLDYIVLINLKGIRFTHPDSTKIGKPFQGGDEQAVFKGKAIMSTAEGSLGKSLRYLIPVYDHQKQVGAIAVGLKLTTLGDLSQSSIKEFSKPLLISILISLVVTSIISYGLKKQLHNLHPSDIFQHLEERNATLDQIQAAVFVIDQRHIIKRNNPAASLLFKKEGQRDLFSGKLLESLIPQLKQDHFSKKTEQVLHFQGQDYLLSISPITVKTQNRGYVVFLRNVTETLFTLDQLAHTTAYASALQAQTHQFMNQLHVIYGLADIEYYDELKIYLKELLEPQNEFLARLSMLVREPRLASFIIGEREKFAEKHINLSTEILVEIPTKSTVEDVNNYLLLHRYINTKILTLLNSTTLVSLRLNYQNNLIETDYQWENEKWLLNDYHQYFNDAYFQQLLVDSRATYKISLKQNKVIIRTNIIYSEGS</sequence>
<dbReference type="GO" id="GO:0000155">
    <property type="term" value="F:phosphorelay sensor kinase activity"/>
    <property type="evidence" value="ECO:0007669"/>
    <property type="project" value="InterPro"/>
</dbReference>
<keyword evidence="10" id="KW-0902">Two-component regulatory system</keyword>
<keyword evidence="8" id="KW-0067">ATP-binding</keyword>
<keyword evidence="4" id="KW-0808">Transferase</keyword>
<keyword evidence="3" id="KW-0597">Phosphoprotein</keyword>
<dbReference type="Pfam" id="PF14689">
    <property type="entry name" value="SPOB_a"/>
    <property type="match status" value="1"/>
</dbReference>
<dbReference type="InterPro" id="IPR016120">
    <property type="entry name" value="Sig_transdc_His_kin_SpoOB"/>
</dbReference>
<evidence type="ECO:0000259" key="14">
    <source>
        <dbReference type="Pfam" id="PF17203"/>
    </source>
</evidence>
<keyword evidence="6" id="KW-0547">Nucleotide-binding</keyword>
<evidence type="ECO:0000256" key="7">
    <source>
        <dbReference type="ARBA" id="ARBA00022777"/>
    </source>
</evidence>
<evidence type="ECO:0000256" key="12">
    <source>
        <dbReference type="SAM" id="Phobius"/>
    </source>
</evidence>
<keyword evidence="7 15" id="KW-0418">Kinase</keyword>
<dbReference type="PATRIC" id="fig|1311.181.peg.1607"/>
<evidence type="ECO:0000256" key="5">
    <source>
        <dbReference type="ARBA" id="ARBA00022692"/>
    </source>
</evidence>
<dbReference type="InterPro" id="IPR033463">
    <property type="entry name" value="sCache_3"/>
</dbReference>
<dbReference type="SUPFAM" id="SSF103190">
    <property type="entry name" value="Sensory domain-like"/>
    <property type="match status" value="1"/>
</dbReference>
<evidence type="ECO:0000256" key="8">
    <source>
        <dbReference type="ARBA" id="ARBA00022840"/>
    </source>
</evidence>
<dbReference type="RefSeq" id="WP_000728122.1">
    <property type="nucleotide sequence ID" value="NZ_CDBD01000003.1"/>
</dbReference>
<dbReference type="GO" id="GO:0005524">
    <property type="term" value="F:ATP binding"/>
    <property type="evidence" value="ECO:0007669"/>
    <property type="project" value="UniProtKB-KW"/>
</dbReference>
<reference evidence="15" key="1">
    <citation type="journal article" date="2015" name="Infect. Immun.">
        <title>Discovery and Characterization of Human Urine Utilization by Asymptomatic Bacteriuria Streptococcus agalactiae.</title>
        <authorList>
            <person name="Ipe D.S."/>
            <person name="Ben Zakour N.L."/>
            <person name="Sullivan M.J."/>
            <person name="Beatson S.A."/>
            <person name="Ulett K.B."/>
            <person name="Benjamin W.H."/>
            <person name="Davies M.R."/>
            <person name="Dando S.J."/>
            <person name="King N.P."/>
            <person name="Cripps A.W."/>
            <person name="Schembri M.A."/>
            <person name="Dougan G."/>
            <person name="Ulett G.C."/>
        </authorList>
    </citation>
    <scope>NUCLEOTIDE SEQUENCE</scope>
    <source>
        <strain evidence="15">UPSA 714</strain>
    </source>
</reference>
<keyword evidence="11 12" id="KW-0472">Membrane</keyword>
<feature type="transmembrane region" description="Helical" evidence="12">
    <location>
        <begin position="6"/>
        <end position="29"/>
    </location>
</feature>
<dbReference type="Pfam" id="PF17203">
    <property type="entry name" value="sCache_3_2"/>
    <property type="match status" value="1"/>
</dbReference>
<keyword evidence="2" id="KW-1003">Cell membrane</keyword>
<dbReference type="Gene3D" id="3.30.450.20">
    <property type="entry name" value="PAS domain"/>
    <property type="match status" value="2"/>
</dbReference>
<name>A0A0R2Y1I5_STRAG</name>
<dbReference type="AlphaFoldDB" id="A0A0R2Y1I5"/>
<dbReference type="SUPFAM" id="SSF55890">
    <property type="entry name" value="Sporulation response regulatory protein Spo0B"/>
    <property type="match status" value="1"/>
</dbReference>
<keyword evidence="5 12" id="KW-0812">Transmembrane</keyword>
<evidence type="ECO:0000313" key="15">
    <source>
        <dbReference type="EMBL" id="ALO52709.1"/>
    </source>
</evidence>
<accession>A0A0R2Y1I5</accession>
<dbReference type="InterPro" id="IPR029151">
    <property type="entry name" value="Sensor-like_sf"/>
</dbReference>
<evidence type="ECO:0000256" key="9">
    <source>
        <dbReference type="ARBA" id="ARBA00022989"/>
    </source>
</evidence>
<organism evidence="15">
    <name type="scientific">Streptococcus agalactiae</name>
    <dbReference type="NCBI Taxonomy" id="1311"/>
    <lineage>
        <taxon>Bacteria</taxon>
        <taxon>Bacillati</taxon>
        <taxon>Bacillota</taxon>
        <taxon>Bacilli</taxon>
        <taxon>Lactobacillales</taxon>
        <taxon>Streptococcaceae</taxon>
        <taxon>Streptococcus</taxon>
    </lineage>
</organism>
<proteinExistence type="predicted"/>
<dbReference type="GO" id="GO:0005886">
    <property type="term" value="C:plasma membrane"/>
    <property type="evidence" value="ECO:0007669"/>
    <property type="project" value="UniProtKB-SubCell"/>
</dbReference>
<evidence type="ECO:0000256" key="1">
    <source>
        <dbReference type="ARBA" id="ARBA00004651"/>
    </source>
</evidence>
<feature type="domain" description="SpoOB alpha-helical" evidence="13">
    <location>
        <begin position="324"/>
        <end position="363"/>
    </location>
</feature>
<evidence type="ECO:0000256" key="4">
    <source>
        <dbReference type="ARBA" id="ARBA00022679"/>
    </source>
</evidence>
<gene>
    <name evidence="15" type="primary">maeK</name>
</gene>
<dbReference type="EMBL" id="KU061066">
    <property type="protein sequence ID" value="ALO52709.1"/>
    <property type="molecule type" value="Genomic_DNA"/>
</dbReference>
<evidence type="ECO:0000259" key="13">
    <source>
        <dbReference type="Pfam" id="PF14689"/>
    </source>
</evidence>
<evidence type="ECO:0000256" key="3">
    <source>
        <dbReference type="ARBA" id="ARBA00022553"/>
    </source>
</evidence>
<evidence type="ECO:0000256" key="6">
    <source>
        <dbReference type="ARBA" id="ARBA00022741"/>
    </source>
</evidence>
<evidence type="ECO:0000256" key="11">
    <source>
        <dbReference type="ARBA" id="ARBA00023136"/>
    </source>
</evidence>
<evidence type="ECO:0000256" key="10">
    <source>
        <dbReference type="ARBA" id="ARBA00023012"/>
    </source>
</evidence>
<evidence type="ECO:0000256" key="2">
    <source>
        <dbReference type="ARBA" id="ARBA00022475"/>
    </source>
</evidence>
<comment type="subcellular location">
    <subcellularLocation>
        <location evidence="1">Cell membrane</location>
        <topology evidence="1">Multi-pass membrane protein</topology>
    </subcellularLocation>
</comment>
<dbReference type="InterPro" id="IPR039506">
    <property type="entry name" value="SPOB_a"/>
</dbReference>
<keyword evidence="9 12" id="KW-1133">Transmembrane helix</keyword>
<protein>
    <submittedName>
        <fullName evidence="15">Sensor kinase</fullName>
    </submittedName>
</protein>
<dbReference type="Gene3D" id="1.10.287.130">
    <property type="match status" value="1"/>
</dbReference>
<feature type="domain" description="Single cache" evidence="14">
    <location>
        <begin position="35"/>
        <end position="161"/>
    </location>
</feature>